<dbReference type="Proteomes" id="UP000035350">
    <property type="component" value="Unassembled WGS sequence"/>
</dbReference>
<protein>
    <submittedName>
        <fullName evidence="1">Uncharacterized protein</fullName>
    </submittedName>
</protein>
<proteinExistence type="predicted"/>
<evidence type="ECO:0000313" key="2">
    <source>
        <dbReference type="Proteomes" id="UP000035350"/>
    </source>
</evidence>
<accession>A0A0G8BZM2</accession>
<evidence type="ECO:0000313" key="1">
    <source>
        <dbReference type="EMBL" id="KKZ92336.1"/>
    </source>
</evidence>
<gene>
    <name evidence="1" type="ORF">B4147_1572</name>
</gene>
<reference evidence="1 2" key="1">
    <citation type="journal article" date="2015" name="Genome Announc.">
        <title>Next-Generation Whole-Genome Sequencing of Eight Strains of Bacillus cereus, Isolated from Food.</title>
        <authorList>
            <person name="Krawczyk A.O."/>
            <person name="de Jong A."/>
            <person name="Eijlander R.T."/>
            <person name="Berendsen E.M."/>
            <person name="Holsappel S."/>
            <person name="Wells-Bennik M.H."/>
            <person name="Kuipers O.P."/>
        </authorList>
    </citation>
    <scope>NUCLEOTIDE SEQUENCE [LARGE SCALE GENOMIC DNA]</scope>
    <source>
        <strain evidence="1 2">B4147</strain>
    </source>
</reference>
<sequence>MRNHLNFFFLKIFVYILKIKEYYNPQFQFSKSLKPHGAGDPFLWIST</sequence>
<reference evidence="2" key="2">
    <citation type="submission" date="2015-04" db="EMBL/GenBank/DDBJ databases">
        <title>Draft Genome Sequences of Eight Spore-Forming Food Isolates of Bacillus cereus Genome sequencing.</title>
        <authorList>
            <person name="Krawcyk A.O."/>
            <person name="de Jong A."/>
            <person name="Eijlander R.T."/>
            <person name="Berendsen E.M."/>
            <person name="Holsappel S."/>
            <person name="Wells-Bennik M."/>
            <person name="Kuipers O.P."/>
        </authorList>
    </citation>
    <scope>NUCLEOTIDE SEQUENCE [LARGE SCALE GENOMIC DNA]</scope>
    <source>
        <strain evidence="2">B4147</strain>
    </source>
</reference>
<comment type="caution">
    <text evidence="1">The sequence shown here is derived from an EMBL/GenBank/DDBJ whole genome shotgun (WGS) entry which is preliminary data.</text>
</comment>
<dbReference type="AlphaFoldDB" id="A0A0G8BZM2"/>
<name>A0A0G8BZM2_9BACI</name>
<dbReference type="EMBL" id="LCYN01000031">
    <property type="protein sequence ID" value="KKZ92336.1"/>
    <property type="molecule type" value="Genomic_DNA"/>
</dbReference>
<dbReference type="PATRIC" id="fig|1396.428.peg.4004"/>
<organism evidence="1 2">
    <name type="scientific">Bacillus wiedmannii</name>
    <dbReference type="NCBI Taxonomy" id="1890302"/>
    <lineage>
        <taxon>Bacteria</taxon>
        <taxon>Bacillati</taxon>
        <taxon>Bacillota</taxon>
        <taxon>Bacilli</taxon>
        <taxon>Bacillales</taxon>
        <taxon>Bacillaceae</taxon>
        <taxon>Bacillus</taxon>
        <taxon>Bacillus cereus group</taxon>
    </lineage>
</organism>